<evidence type="ECO:0000256" key="7">
    <source>
        <dbReference type="ARBA" id="ARBA00023177"/>
    </source>
</evidence>
<evidence type="ECO:0000256" key="8">
    <source>
        <dbReference type="ARBA" id="ARBA00050025"/>
    </source>
</evidence>
<feature type="transmembrane region" description="Helical" evidence="9">
    <location>
        <begin position="41"/>
        <end position="63"/>
    </location>
</feature>
<evidence type="ECO:0000256" key="6">
    <source>
        <dbReference type="ARBA" id="ARBA00023136"/>
    </source>
</evidence>
<feature type="domain" description="Ammonium transporter AmtB-like" evidence="10">
    <location>
        <begin position="9"/>
        <end position="417"/>
    </location>
</feature>
<organism evidence="11 12">
    <name type="scientific">Enteroscipio rubneri</name>
    <dbReference type="NCBI Taxonomy" id="2070686"/>
    <lineage>
        <taxon>Bacteria</taxon>
        <taxon>Bacillati</taxon>
        <taxon>Actinomycetota</taxon>
        <taxon>Coriobacteriia</taxon>
        <taxon>Eggerthellales</taxon>
        <taxon>Eggerthellaceae</taxon>
        <taxon>Enteroscipio</taxon>
    </lineage>
</organism>
<evidence type="ECO:0000256" key="5">
    <source>
        <dbReference type="ARBA" id="ARBA00022989"/>
    </source>
</evidence>
<feature type="transmembrane region" description="Helical" evidence="9">
    <location>
        <begin position="175"/>
        <end position="192"/>
    </location>
</feature>
<dbReference type="PROSITE" id="PS01219">
    <property type="entry name" value="AMMONIUM_TRANSP"/>
    <property type="match status" value="1"/>
</dbReference>
<dbReference type="SUPFAM" id="SSF111352">
    <property type="entry name" value="Ammonium transporter"/>
    <property type="match status" value="1"/>
</dbReference>
<keyword evidence="3 9" id="KW-0813">Transport</keyword>
<dbReference type="InterPro" id="IPR024041">
    <property type="entry name" value="NH4_transpt_AmtB-like_dom"/>
</dbReference>
<reference evidence="12" key="1">
    <citation type="submission" date="2018-01" db="EMBL/GenBank/DDBJ databases">
        <title>Rubneribacter badeniensis gen. nov., sp. nov., and Colonibacter rubneri, gen. nov., sp. nov., WGS of new members of the Eggerthellaceae.</title>
        <authorList>
            <person name="Danylec N."/>
            <person name="Stoll D.A."/>
            <person name="Doetsch A."/>
            <person name="Kulling S.E."/>
            <person name="Huch M."/>
        </authorList>
    </citation>
    <scope>NUCLEOTIDE SEQUENCE [LARGE SCALE GENOMIC DNA]</scope>
    <source>
        <strain evidence="12">ResAG-96</strain>
    </source>
</reference>
<dbReference type="RefSeq" id="WP_103263986.1">
    <property type="nucleotide sequence ID" value="NZ_CABMLE010000001.1"/>
</dbReference>
<comment type="subcellular location">
    <subcellularLocation>
        <location evidence="9">Cell membrane</location>
        <topology evidence="9">Multi-pass membrane protein</topology>
    </subcellularLocation>
    <subcellularLocation>
        <location evidence="1">Membrane</location>
        <topology evidence="1">Multi-pass membrane protein</topology>
    </subcellularLocation>
</comment>
<dbReference type="OrthoDB" id="9814202at2"/>
<sequence>MFDTGSTGFMIVCAMLVLLMTPGLAFFYGGLGRRKNVVNTMVMSFAVLGIVGITWTVCGWSFAYGGDGSIPFFGGFDQIGLQGLVANITSEAPEALSHDAYPTMADVVFQLAFCMITTAIITGAVAGRVKFGAVCAFVAVWTVVVYPPLAHMVWGGEGSLVGDTIGALDFAGGDVVHISSGLTGLILCLIAGKRRGFGLVSYRPHNVPFVALGATLLWFGWFGFNAGSEFAPDGVAALALVNTVVASGAALVSWMLIERVRAGKPTLVGAATGLVAGLVVITPAAGFVEPWAAVVMGLIVSPVCYVAVSFLKRKLGYDDALDAFGIHAVGGVTGGVLTGLFCVPELSWTDFGGLFYTGDPTLLGAQVLGILVTVVFVGVLDVVLGFIIKACFRGSLRVSEAEEAQGLDVATHGESAYPAYVGLD</sequence>
<keyword evidence="5 9" id="KW-1133">Transmembrane helix</keyword>
<comment type="caution">
    <text evidence="11">The sequence shown here is derived from an EMBL/GenBank/DDBJ whole genome shotgun (WGS) entry which is preliminary data.</text>
</comment>
<keyword evidence="6 9" id="KW-0472">Membrane</keyword>
<evidence type="ECO:0000256" key="4">
    <source>
        <dbReference type="ARBA" id="ARBA00022692"/>
    </source>
</evidence>
<feature type="transmembrane region" description="Helical" evidence="9">
    <location>
        <begin position="236"/>
        <end position="257"/>
    </location>
</feature>
<evidence type="ECO:0000256" key="9">
    <source>
        <dbReference type="RuleBase" id="RU362002"/>
    </source>
</evidence>
<feature type="transmembrane region" description="Helical" evidence="9">
    <location>
        <begin position="363"/>
        <end position="388"/>
    </location>
</feature>
<evidence type="ECO:0000256" key="1">
    <source>
        <dbReference type="ARBA" id="ARBA00004141"/>
    </source>
</evidence>
<gene>
    <name evidence="11" type="ORF">C2L71_01350</name>
</gene>
<feature type="transmembrane region" description="Helical" evidence="9">
    <location>
        <begin position="6"/>
        <end position="29"/>
    </location>
</feature>
<dbReference type="InterPro" id="IPR001905">
    <property type="entry name" value="Ammonium_transpt"/>
</dbReference>
<feature type="transmembrane region" description="Helical" evidence="9">
    <location>
        <begin position="107"/>
        <end position="126"/>
    </location>
</feature>
<protein>
    <recommendedName>
        <fullName evidence="8 9">Ammonium transporter</fullName>
    </recommendedName>
</protein>
<keyword evidence="7 9" id="KW-0924">Ammonia transport</keyword>
<keyword evidence="12" id="KW-1185">Reference proteome</keyword>
<accession>A0A2K2UEH1</accession>
<dbReference type="Proteomes" id="UP000236197">
    <property type="component" value="Unassembled WGS sequence"/>
</dbReference>
<evidence type="ECO:0000256" key="2">
    <source>
        <dbReference type="ARBA" id="ARBA00005887"/>
    </source>
</evidence>
<evidence type="ECO:0000313" key="12">
    <source>
        <dbReference type="Proteomes" id="UP000236197"/>
    </source>
</evidence>
<dbReference type="Gene3D" id="1.10.3430.10">
    <property type="entry name" value="Ammonium transporter AmtB like domains"/>
    <property type="match status" value="1"/>
</dbReference>
<dbReference type="InterPro" id="IPR029020">
    <property type="entry name" value="Ammonium/urea_transptr"/>
</dbReference>
<feature type="transmembrane region" description="Helical" evidence="9">
    <location>
        <begin position="266"/>
        <end position="285"/>
    </location>
</feature>
<dbReference type="GO" id="GO:0005886">
    <property type="term" value="C:plasma membrane"/>
    <property type="evidence" value="ECO:0007669"/>
    <property type="project" value="UniProtKB-SubCell"/>
</dbReference>
<feature type="transmembrane region" description="Helical" evidence="9">
    <location>
        <begin position="323"/>
        <end position="343"/>
    </location>
</feature>
<dbReference type="NCBIfam" id="TIGR00836">
    <property type="entry name" value="amt"/>
    <property type="match status" value="1"/>
</dbReference>
<dbReference type="AlphaFoldDB" id="A0A2K2UEH1"/>
<dbReference type="EMBL" id="PPEK01000001">
    <property type="protein sequence ID" value="PNV68659.1"/>
    <property type="molecule type" value="Genomic_DNA"/>
</dbReference>
<keyword evidence="4 9" id="KW-0812">Transmembrane</keyword>
<evidence type="ECO:0000313" key="11">
    <source>
        <dbReference type="EMBL" id="PNV68659.1"/>
    </source>
</evidence>
<dbReference type="PANTHER" id="PTHR43029">
    <property type="entry name" value="AMMONIUM TRANSPORTER MEP2"/>
    <property type="match status" value="1"/>
</dbReference>
<evidence type="ECO:0000259" key="10">
    <source>
        <dbReference type="Pfam" id="PF00909"/>
    </source>
</evidence>
<name>A0A2K2UEH1_9ACTN</name>
<feature type="transmembrane region" description="Helical" evidence="9">
    <location>
        <begin position="133"/>
        <end position="155"/>
    </location>
</feature>
<dbReference type="PANTHER" id="PTHR43029:SF10">
    <property type="entry name" value="AMMONIUM TRANSPORTER MEP2"/>
    <property type="match status" value="1"/>
</dbReference>
<evidence type="ECO:0000256" key="3">
    <source>
        <dbReference type="ARBA" id="ARBA00022448"/>
    </source>
</evidence>
<comment type="similarity">
    <text evidence="2 9">Belongs to the ammonia transporter channel (TC 1.A.11.2) family.</text>
</comment>
<dbReference type="Pfam" id="PF00909">
    <property type="entry name" value="Ammonium_transp"/>
    <property type="match status" value="1"/>
</dbReference>
<feature type="transmembrane region" description="Helical" evidence="9">
    <location>
        <begin position="204"/>
        <end position="224"/>
    </location>
</feature>
<dbReference type="GO" id="GO:0008519">
    <property type="term" value="F:ammonium channel activity"/>
    <property type="evidence" value="ECO:0007669"/>
    <property type="project" value="InterPro"/>
</dbReference>
<feature type="transmembrane region" description="Helical" evidence="9">
    <location>
        <begin position="291"/>
        <end position="311"/>
    </location>
</feature>
<dbReference type="InterPro" id="IPR018047">
    <property type="entry name" value="Ammonium_transpt_CS"/>
</dbReference>
<proteinExistence type="inferred from homology"/>